<organism evidence="1 2">
    <name type="scientific">Rotaria sordida</name>
    <dbReference type="NCBI Taxonomy" id="392033"/>
    <lineage>
        <taxon>Eukaryota</taxon>
        <taxon>Metazoa</taxon>
        <taxon>Spiralia</taxon>
        <taxon>Gnathifera</taxon>
        <taxon>Rotifera</taxon>
        <taxon>Eurotatoria</taxon>
        <taxon>Bdelloidea</taxon>
        <taxon>Philodinida</taxon>
        <taxon>Philodinidae</taxon>
        <taxon>Rotaria</taxon>
    </lineage>
</organism>
<dbReference type="SUPFAM" id="SSF56059">
    <property type="entry name" value="Glutathione synthetase ATP-binding domain-like"/>
    <property type="match status" value="1"/>
</dbReference>
<comment type="caution">
    <text evidence="1">The sequence shown here is derived from an EMBL/GenBank/DDBJ whole genome shotgun (WGS) entry which is preliminary data.</text>
</comment>
<dbReference type="Gene3D" id="3.30.470.20">
    <property type="entry name" value="ATP-grasp fold, B domain"/>
    <property type="match status" value="1"/>
</dbReference>
<reference evidence="1" key="1">
    <citation type="submission" date="2021-02" db="EMBL/GenBank/DDBJ databases">
        <authorList>
            <person name="Nowell W R."/>
        </authorList>
    </citation>
    <scope>NUCLEOTIDE SEQUENCE</scope>
</reference>
<name>A0A820H584_9BILA</name>
<dbReference type="Pfam" id="PF03917">
    <property type="entry name" value="GSH_synth_ATP"/>
    <property type="match status" value="1"/>
</dbReference>
<gene>
    <name evidence="1" type="ORF">JBS370_LOCUS40041</name>
</gene>
<accession>A0A820H584</accession>
<dbReference type="GO" id="GO:0004363">
    <property type="term" value="F:glutathione synthase activity"/>
    <property type="evidence" value="ECO:0007669"/>
    <property type="project" value="InterPro"/>
</dbReference>
<dbReference type="EMBL" id="CAJOBD010032681">
    <property type="protein sequence ID" value="CAF4290227.1"/>
    <property type="molecule type" value="Genomic_DNA"/>
</dbReference>
<dbReference type="InterPro" id="IPR005615">
    <property type="entry name" value="Glutathione_synthase"/>
</dbReference>
<dbReference type="GO" id="GO:0005524">
    <property type="term" value="F:ATP binding"/>
    <property type="evidence" value="ECO:0007669"/>
    <property type="project" value="InterPro"/>
</dbReference>
<proteinExistence type="predicted"/>
<sequence>MLDTKVDKMRQIEFNTISSAFAGLTGIVADLHKAILHYGIENCH</sequence>
<feature type="non-terminal residue" evidence="1">
    <location>
        <position position="44"/>
    </location>
</feature>
<protein>
    <submittedName>
        <fullName evidence="1">Uncharacterized protein</fullName>
    </submittedName>
</protein>
<dbReference type="AlphaFoldDB" id="A0A820H584"/>
<evidence type="ECO:0000313" key="2">
    <source>
        <dbReference type="Proteomes" id="UP000663836"/>
    </source>
</evidence>
<dbReference type="Proteomes" id="UP000663836">
    <property type="component" value="Unassembled WGS sequence"/>
</dbReference>
<evidence type="ECO:0000313" key="1">
    <source>
        <dbReference type="EMBL" id="CAF4290227.1"/>
    </source>
</evidence>